<keyword evidence="3" id="KW-1185">Reference proteome</keyword>
<keyword evidence="1" id="KW-0812">Transmembrane</keyword>
<keyword evidence="1" id="KW-0472">Membrane</keyword>
<dbReference type="HOGENOM" id="CLU_2601148_0_0_0"/>
<dbReference type="KEGG" id="acm:AciX9_1254"/>
<dbReference type="PaxDb" id="1198114-AciX9_1254"/>
<reference evidence="3" key="1">
    <citation type="submission" date="2011-01" db="EMBL/GenBank/DDBJ databases">
        <title>Complete sequence of chromosome of Acidobacterium sp. MP5ACTX9.</title>
        <authorList>
            <consortium name="US DOE Joint Genome Institute"/>
            <person name="Lucas S."/>
            <person name="Copeland A."/>
            <person name="Lapidus A."/>
            <person name="Cheng J.-F."/>
            <person name="Goodwin L."/>
            <person name="Pitluck S."/>
            <person name="Teshima H."/>
            <person name="Detter J.C."/>
            <person name="Han C."/>
            <person name="Tapia R."/>
            <person name="Land M."/>
            <person name="Hauser L."/>
            <person name="Kyrpides N."/>
            <person name="Ivanova N."/>
            <person name="Ovchinnikova G."/>
            <person name="Pagani I."/>
            <person name="Rawat S.R."/>
            <person name="Mannisto M."/>
            <person name="Haggblom M.M."/>
            <person name="Woyke T."/>
        </authorList>
    </citation>
    <scope>NUCLEOTIDE SEQUENCE [LARGE SCALE GENOMIC DNA]</scope>
    <source>
        <strain evidence="3">MP5ACTX9</strain>
    </source>
</reference>
<sequence>MPRSHFCVNKSAPIVEYQYGPRHTMIVLTETVTPPPASIKKEFPLFTDIALALALLSVIVAPALIAMRVTGSSQQRDIL</sequence>
<dbReference type="Proteomes" id="UP000000343">
    <property type="component" value="Chromosome"/>
</dbReference>
<name>E8X552_GRATM</name>
<evidence type="ECO:0000313" key="3">
    <source>
        <dbReference type="Proteomes" id="UP000000343"/>
    </source>
</evidence>
<evidence type="ECO:0000313" key="2">
    <source>
        <dbReference type="EMBL" id="ADW68316.1"/>
    </source>
</evidence>
<accession>E8X552</accession>
<protein>
    <submittedName>
        <fullName evidence="2">Uncharacterized protein</fullName>
    </submittedName>
</protein>
<keyword evidence="1" id="KW-1133">Transmembrane helix</keyword>
<organism evidence="3">
    <name type="scientific">Granulicella tundricola (strain ATCC BAA-1859 / DSM 23138 / MP5ACTX9)</name>
    <dbReference type="NCBI Taxonomy" id="1198114"/>
    <lineage>
        <taxon>Bacteria</taxon>
        <taxon>Pseudomonadati</taxon>
        <taxon>Acidobacteriota</taxon>
        <taxon>Terriglobia</taxon>
        <taxon>Terriglobales</taxon>
        <taxon>Acidobacteriaceae</taxon>
        <taxon>Granulicella</taxon>
    </lineage>
</organism>
<feature type="transmembrane region" description="Helical" evidence="1">
    <location>
        <begin position="45"/>
        <end position="66"/>
    </location>
</feature>
<gene>
    <name evidence="2" type="ordered locus">AciX9_1254</name>
</gene>
<dbReference type="EMBL" id="CP002480">
    <property type="protein sequence ID" value="ADW68316.1"/>
    <property type="molecule type" value="Genomic_DNA"/>
</dbReference>
<dbReference type="AlphaFoldDB" id="E8X552"/>
<evidence type="ECO:0000256" key="1">
    <source>
        <dbReference type="SAM" id="Phobius"/>
    </source>
</evidence>
<proteinExistence type="predicted"/>